<dbReference type="Pfam" id="PF12936">
    <property type="entry name" value="Kri1_C"/>
    <property type="match status" value="1"/>
</dbReference>
<gene>
    <name evidence="4" type="ORF">ACLA_029250</name>
</gene>
<feature type="compositionally biased region" description="Basic residues" evidence="2">
    <location>
        <begin position="617"/>
        <end position="627"/>
    </location>
</feature>
<feature type="compositionally biased region" description="Acidic residues" evidence="2">
    <location>
        <begin position="199"/>
        <end position="211"/>
    </location>
</feature>
<feature type="region of interest" description="Disordered" evidence="2">
    <location>
        <begin position="1"/>
        <end position="104"/>
    </location>
</feature>
<evidence type="ECO:0000313" key="5">
    <source>
        <dbReference type="Proteomes" id="UP000006701"/>
    </source>
</evidence>
<dbReference type="InterPro" id="IPR024626">
    <property type="entry name" value="Kri1-like_C"/>
</dbReference>
<name>A1CRC6_ASPCL</name>
<dbReference type="Proteomes" id="UP000006701">
    <property type="component" value="Unassembled WGS sequence"/>
</dbReference>
<dbReference type="HOGENOM" id="CLU_009647_3_0_1"/>
<reference evidence="4 5" key="1">
    <citation type="journal article" date="2008" name="PLoS Genet.">
        <title>Genomic islands in the pathogenic filamentous fungus Aspergillus fumigatus.</title>
        <authorList>
            <person name="Fedorova N.D."/>
            <person name="Khaldi N."/>
            <person name="Joardar V.S."/>
            <person name="Maiti R."/>
            <person name="Amedeo P."/>
            <person name="Anderson M.J."/>
            <person name="Crabtree J."/>
            <person name="Silva J.C."/>
            <person name="Badger J.H."/>
            <person name="Albarraq A."/>
            <person name="Angiuoli S."/>
            <person name="Bussey H."/>
            <person name="Bowyer P."/>
            <person name="Cotty P.J."/>
            <person name="Dyer P.S."/>
            <person name="Egan A."/>
            <person name="Galens K."/>
            <person name="Fraser-Liggett C.M."/>
            <person name="Haas B.J."/>
            <person name="Inman J.M."/>
            <person name="Kent R."/>
            <person name="Lemieux S."/>
            <person name="Malavazi I."/>
            <person name="Orvis J."/>
            <person name="Roemer T."/>
            <person name="Ronning C.M."/>
            <person name="Sundaram J.P."/>
            <person name="Sutton G."/>
            <person name="Turner G."/>
            <person name="Venter J.C."/>
            <person name="White O.R."/>
            <person name="Whitty B.R."/>
            <person name="Youngman P."/>
            <person name="Wolfe K.H."/>
            <person name="Goldman G.H."/>
            <person name="Wortman J.R."/>
            <person name="Jiang B."/>
            <person name="Denning D.W."/>
            <person name="Nierman W.C."/>
        </authorList>
    </citation>
    <scope>NUCLEOTIDE SEQUENCE [LARGE SCALE GENOMIC DNA]</scope>
    <source>
        <strain evidence="5">ATCC 1007 / CBS 513.65 / DSM 816 / NCTC 3887 / NRRL 1</strain>
    </source>
</reference>
<dbReference type="PANTHER" id="PTHR14490">
    <property type="entry name" value="ZINC FINGER, ZZ TYPE"/>
    <property type="match status" value="1"/>
</dbReference>
<proteinExistence type="inferred from homology"/>
<dbReference type="InterPro" id="IPR018034">
    <property type="entry name" value="Kri1"/>
</dbReference>
<feature type="domain" description="Kri1-like C-terminal" evidence="3">
    <location>
        <begin position="490"/>
        <end position="578"/>
    </location>
</feature>
<dbReference type="GO" id="GO:0030686">
    <property type="term" value="C:90S preribosome"/>
    <property type="evidence" value="ECO:0007669"/>
    <property type="project" value="TreeGrafter"/>
</dbReference>
<feature type="region of interest" description="Disordered" evidence="2">
    <location>
        <begin position="130"/>
        <end position="239"/>
    </location>
</feature>
<dbReference type="KEGG" id="act:ACLA_029250"/>
<evidence type="ECO:0000259" key="3">
    <source>
        <dbReference type="Pfam" id="PF12936"/>
    </source>
</evidence>
<feature type="compositionally biased region" description="Acidic residues" evidence="2">
    <location>
        <begin position="76"/>
        <end position="98"/>
    </location>
</feature>
<comment type="similarity">
    <text evidence="1">Belongs to the KRI1 family.</text>
</comment>
<feature type="compositionally biased region" description="Basic and acidic residues" evidence="2">
    <location>
        <begin position="605"/>
        <end position="616"/>
    </location>
</feature>
<feature type="region of interest" description="Disordered" evidence="2">
    <location>
        <begin position="399"/>
        <end position="485"/>
    </location>
</feature>
<dbReference type="RefSeq" id="XP_001269623.1">
    <property type="nucleotide sequence ID" value="XM_001269622.1"/>
</dbReference>
<dbReference type="eggNOG" id="KOG2409">
    <property type="taxonomic scope" value="Eukaryota"/>
</dbReference>
<dbReference type="PANTHER" id="PTHR14490:SF5">
    <property type="entry name" value="PROTEIN KRI1 HOMOLOG"/>
    <property type="match status" value="1"/>
</dbReference>
<dbReference type="OMA" id="WDNYDPR"/>
<dbReference type="VEuPathDB" id="FungiDB:ACLA_029250"/>
<dbReference type="GO" id="GO:0000447">
    <property type="term" value="P:endonucleolytic cleavage in ITS1 to separate SSU-rRNA from 5.8S rRNA and LSU-rRNA from tricistronic rRNA transcript (SSU-rRNA, 5.8S rRNA, LSU-rRNA)"/>
    <property type="evidence" value="ECO:0007669"/>
    <property type="project" value="TreeGrafter"/>
</dbReference>
<sequence>MEPPAKKPRKLLDDDSSSDSGDESGGVPITDQSEPGFKINEEYARRFEHNKKREELQKLESKLGKTSALGKRRDRDEDESDGSEDSSSDEEEDEDGELITEAVDQEIMATLNAIRSKDPRVYNKDVKFYTALEEEEEEPKAPSLEKKDKPMTLRDYHRENLLSGANLAEDDAAETPKTYAQEQEDLKSAIVKEMHAAAEDEDSVADEDNEDGGFLIPKSTTKRAPEPKEEIKLDVENADKDPETFLSNFMSSKAWIPAGRSDLQPFESEDEEEEERAEAFEEAYNFRFEDPSKMNAALITHARDMTNQQSVRREEKSTRKKLREAEGMRKAEEKKQRDAEKSRLRKLKMEELQEKVNKIKEVAGFRASHFTDEDWAHFLDDAWEDDKWEKEMQKRFGEDYYAEDDGAGSDGESKGKKKRPKKPTWDDDIDIKDLVPDFEDEETVKPTLEESDVEMQDGGDDDDEESTNKKSKAQERRDQKREARKERLRIEEALDRNLDLDIALLPGATKKNTTRFRYRETSPESFGLTARDILMADDAALNQFAGLKKLASFRDPEKKRRDQKKLGKKARLRQWRQDIFGDEEGPVFKFGGEKPAADAEQADAGDGKVDIREGEPKRKKRKRSKKH</sequence>
<keyword evidence="5" id="KW-1185">Reference proteome</keyword>
<dbReference type="AlphaFoldDB" id="A1CRC6"/>
<feature type="compositionally biased region" description="Acidic residues" evidence="2">
    <location>
        <begin position="426"/>
        <end position="442"/>
    </location>
</feature>
<feature type="compositionally biased region" description="Basic and acidic residues" evidence="2">
    <location>
        <begin position="184"/>
        <end position="198"/>
    </location>
</feature>
<dbReference type="OrthoDB" id="10252032at2759"/>
<feature type="compositionally biased region" description="Basic and acidic residues" evidence="2">
    <location>
        <begin position="311"/>
        <end position="346"/>
    </location>
</feature>
<feature type="region of interest" description="Disordered" evidence="2">
    <location>
        <begin position="583"/>
        <end position="627"/>
    </location>
</feature>
<dbReference type="STRING" id="344612.A1CRC6"/>
<organism evidence="4 5">
    <name type="scientific">Aspergillus clavatus (strain ATCC 1007 / CBS 513.65 / DSM 816 / NCTC 3887 / NRRL 1 / QM 1276 / 107)</name>
    <dbReference type="NCBI Taxonomy" id="344612"/>
    <lineage>
        <taxon>Eukaryota</taxon>
        <taxon>Fungi</taxon>
        <taxon>Dikarya</taxon>
        <taxon>Ascomycota</taxon>
        <taxon>Pezizomycotina</taxon>
        <taxon>Eurotiomycetes</taxon>
        <taxon>Eurotiomycetidae</taxon>
        <taxon>Eurotiales</taxon>
        <taxon>Aspergillaceae</taxon>
        <taxon>Aspergillus</taxon>
        <taxon>Aspergillus subgen. Fumigati</taxon>
    </lineage>
</organism>
<evidence type="ECO:0000313" key="4">
    <source>
        <dbReference type="EMBL" id="EAW08197.1"/>
    </source>
</evidence>
<protein>
    <submittedName>
        <fullName evidence="4">Ribosome biogenesis protein Kri1</fullName>
    </submittedName>
</protein>
<dbReference type="GeneID" id="4700797"/>
<feature type="compositionally biased region" description="Basic and acidic residues" evidence="2">
    <location>
        <begin position="223"/>
        <end position="239"/>
    </location>
</feature>
<evidence type="ECO:0000256" key="2">
    <source>
        <dbReference type="SAM" id="MobiDB-lite"/>
    </source>
</evidence>
<dbReference type="Pfam" id="PF05178">
    <property type="entry name" value="Kri1"/>
    <property type="match status" value="1"/>
</dbReference>
<feature type="compositionally biased region" description="Acidic residues" evidence="2">
    <location>
        <begin position="449"/>
        <end position="465"/>
    </location>
</feature>
<accession>A1CRC6</accession>
<feature type="compositionally biased region" description="Basic and acidic residues" evidence="2">
    <location>
        <begin position="39"/>
        <end position="63"/>
    </location>
</feature>
<feature type="compositionally biased region" description="Basic and acidic residues" evidence="2">
    <location>
        <begin position="466"/>
        <end position="485"/>
    </location>
</feature>
<dbReference type="EMBL" id="DS027059">
    <property type="protein sequence ID" value="EAW08197.1"/>
    <property type="molecule type" value="Genomic_DNA"/>
</dbReference>
<feature type="compositionally biased region" description="Basic and acidic residues" evidence="2">
    <location>
        <begin position="139"/>
        <end position="160"/>
    </location>
</feature>
<feature type="region of interest" description="Disordered" evidence="2">
    <location>
        <begin position="302"/>
        <end position="346"/>
    </location>
</feature>
<dbReference type="GO" id="GO:0005730">
    <property type="term" value="C:nucleolus"/>
    <property type="evidence" value="ECO:0007669"/>
    <property type="project" value="TreeGrafter"/>
</dbReference>
<evidence type="ECO:0000256" key="1">
    <source>
        <dbReference type="ARBA" id="ARBA00007473"/>
    </source>
</evidence>